<keyword evidence="1" id="KW-0175">Coiled coil</keyword>
<dbReference type="AlphaFoldDB" id="A0A4Q2UFQ2"/>
<evidence type="ECO:0000256" key="1">
    <source>
        <dbReference type="SAM" id="Coils"/>
    </source>
</evidence>
<dbReference type="EMBL" id="QYBB01000001">
    <property type="protein sequence ID" value="RYC34067.1"/>
    <property type="molecule type" value="Genomic_DNA"/>
</dbReference>
<name>A0A4Q2UFQ2_9HYPH</name>
<keyword evidence="3" id="KW-1185">Reference proteome</keyword>
<proteinExistence type="predicted"/>
<dbReference type="RefSeq" id="WP_129222991.1">
    <property type="nucleotide sequence ID" value="NZ_QYBB01000001.1"/>
</dbReference>
<dbReference type="Proteomes" id="UP000290759">
    <property type="component" value="Unassembled WGS sequence"/>
</dbReference>
<evidence type="ECO:0000313" key="3">
    <source>
        <dbReference type="Proteomes" id="UP000290759"/>
    </source>
</evidence>
<reference evidence="2 3" key="1">
    <citation type="submission" date="2018-12" db="EMBL/GenBank/DDBJ databases">
        <authorList>
            <person name="Grouzdev D.S."/>
            <person name="Krutkina M.S."/>
        </authorList>
    </citation>
    <scope>NUCLEOTIDE SEQUENCE [LARGE SCALE GENOMIC DNA]</scope>
    <source>
        <strain evidence="2 3">RmlP026</strain>
    </source>
</reference>
<comment type="caution">
    <text evidence="2">The sequence shown here is derived from an EMBL/GenBank/DDBJ whole genome shotgun (WGS) entry which is preliminary data.</text>
</comment>
<organism evidence="2 3">
    <name type="scientific">Lichenibacterium minor</name>
    <dbReference type="NCBI Taxonomy" id="2316528"/>
    <lineage>
        <taxon>Bacteria</taxon>
        <taxon>Pseudomonadati</taxon>
        <taxon>Pseudomonadota</taxon>
        <taxon>Alphaproteobacteria</taxon>
        <taxon>Hyphomicrobiales</taxon>
        <taxon>Lichenihabitantaceae</taxon>
        <taxon>Lichenibacterium</taxon>
    </lineage>
</organism>
<feature type="coiled-coil region" evidence="1">
    <location>
        <begin position="145"/>
        <end position="186"/>
    </location>
</feature>
<evidence type="ECO:0000313" key="2">
    <source>
        <dbReference type="EMBL" id="RYC34067.1"/>
    </source>
</evidence>
<sequence length="200" mass="22977">MLRFAKHLERLDMCITPEERRAAFDEIVTAVQNESDAESFSSIIQAFNAVFQQVNEAHGWPYTQEDGQRARCIFFFPFSSESAHWQGSIEILKSTSHYTVFDRLGKFAIYDRNSPSFGNLVVTNSKNNAIAKLEGLSAVDFLSSIANFSGRIKELEEARRLLRLREKDLMDQLDVLEVKIKNHQNSILNAIRSKFRAKRQ</sequence>
<protein>
    <submittedName>
        <fullName evidence="2">Uncharacterized protein</fullName>
    </submittedName>
</protein>
<reference evidence="2 3" key="2">
    <citation type="submission" date="2019-02" db="EMBL/GenBank/DDBJ databases">
        <title>'Lichenibacterium ramalinii' gen. nov. sp. nov., 'Lichenibacterium minor' gen. nov. sp. nov.</title>
        <authorList>
            <person name="Pankratov T."/>
        </authorList>
    </citation>
    <scope>NUCLEOTIDE SEQUENCE [LARGE SCALE GENOMIC DNA]</scope>
    <source>
        <strain evidence="2 3">RmlP026</strain>
    </source>
</reference>
<gene>
    <name evidence="2" type="ORF">D3273_02110</name>
</gene>
<accession>A0A4Q2UFQ2</accession>